<dbReference type="EC" id="3.5.1.44" evidence="6"/>
<keyword evidence="1 6" id="KW-0963">Cytoplasm</keyword>
<comment type="function">
    <text evidence="6">Involved in chemotaxis. Part of a chemotaxis signal transduction system that modulates chemotaxis in response to various stimuli. Catalyzes the demethylation of specific methylglutamate residues introduced into the chemoreceptors (methyl-accepting chemotaxis proteins or MCP) by CheR. Also mediates the irreversible deamidation of specific glutamine residues to glutamic acid.</text>
</comment>
<keyword evidence="2 6" id="KW-0145">Chemotaxis</keyword>
<dbReference type="Pfam" id="PF00072">
    <property type="entry name" value="Response_reg"/>
    <property type="match status" value="1"/>
</dbReference>
<evidence type="ECO:0000259" key="10">
    <source>
        <dbReference type="PROSITE" id="PS50122"/>
    </source>
</evidence>
<dbReference type="PANTHER" id="PTHR42872:SF6">
    <property type="entry name" value="PROTEIN-GLUTAMATE METHYLESTERASE_PROTEIN-GLUTAMINE GLUTAMINASE"/>
    <property type="match status" value="1"/>
</dbReference>
<dbReference type="RefSeq" id="WP_013810404.1">
    <property type="nucleotide sequence ID" value="NC_015565.1"/>
</dbReference>
<feature type="domain" description="Response regulatory" evidence="9">
    <location>
        <begin position="5"/>
        <end position="122"/>
    </location>
</feature>
<dbReference type="CDD" id="cd17541">
    <property type="entry name" value="REC_CheB-like"/>
    <property type="match status" value="1"/>
</dbReference>
<dbReference type="GO" id="GO:0050568">
    <property type="term" value="F:protein-glutamine glutaminase activity"/>
    <property type="evidence" value="ECO:0007669"/>
    <property type="project" value="UniProtKB-UniRule"/>
</dbReference>
<dbReference type="eggNOG" id="COG2201">
    <property type="taxonomic scope" value="Bacteria"/>
</dbReference>
<evidence type="ECO:0000256" key="6">
    <source>
        <dbReference type="HAMAP-Rule" id="MF_00099"/>
    </source>
</evidence>
<comment type="subcellular location">
    <subcellularLocation>
        <location evidence="6">Cytoplasm</location>
    </subcellularLocation>
</comment>
<dbReference type="NCBIfam" id="NF009206">
    <property type="entry name" value="PRK12555.1"/>
    <property type="match status" value="1"/>
</dbReference>
<dbReference type="GO" id="GO:0008984">
    <property type="term" value="F:protein-glutamate methylesterase activity"/>
    <property type="evidence" value="ECO:0007669"/>
    <property type="project" value="UniProtKB-UniRule"/>
</dbReference>
<dbReference type="HAMAP" id="MF_00099">
    <property type="entry name" value="CheB_chemtxs"/>
    <property type="match status" value="1"/>
</dbReference>
<dbReference type="Gene3D" id="3.40.50.180">
    <property type="entry name" value="Methylesterase CheB, C-terminal domain"/>
    <property type="match status" value="1"/>
</dbReference>
<dbReference type="EMBL" id="CP002736">
    <property type="protein sequence ID" value="AEF94676.1"/>
    <property type="molecule type" value="Genomic_DNA"/>
</dbReference>
<comment type="similarity">
    <text evidence="6">Belongs to the CheB family.</text>
</comment>
<dbReference type="PROSITE" id="PS50110">
    <property type="entry name" value="RESPONSE_REGULATORY"/>
    <property type="match status" value="1"/>
</dbReference>
<comment type="catalytic activity">
    <reaction evidence="6">
        <text>L-glutaminyl-[protein] + H2O = L-glutamyl-[protein] + NH4(+)</text>
        <dbReference type="Rhea" id="RHEA:16441"/>
        <dbReference type="Rhea" id="RHEA-COMP:10207"/>
        <dbReference type="Rhea" id="RHEA-COMP:10208"/>
        <dbReference type="ChEBI" id="CHEBI:15377"/>
        <dbReference type="ChEBI" id="CHEBI:28938"/>
        <dbReference type="ChEBI" id="CHEBI:29973"/>
        <dbReference type="ChEBI" id="CHEBI:30011"/>
        <dbReference type="EC" id="3.5.1.44"/>
    </reaction>
</comment>
<dbReference type="NCBIfam" id="NF001965">
    <property type="entry name" value="PRK00742.1"/>
    <property type="match status" value="1"/>
</dbReference>
<dbReference type="InterPro" id="IPR008248">
    <property type="entry name" value="CheB-like"/>
</dbReference>
<dbReference type="AlphaFoldDB" id="F6B8B2"/>
<feature type="active site" evidence="6 7">
    <location>
        <position position="206"/>
    </location>
</feature>
<dbReference type="GO" id="GO:0006935">
    <property type="term" value="P:chemotaxis"/>
    <property type="evidence" value="ECO:0007669"/>
    <property type="project" value="UniProtKB-UniRule"/>
</dbReference>
<feature type="domain" description="CheB-type methylesterase" evidence="10">
    <location>
        <begin position="166"/>
        <end position="361"/>
    </location>
</feature>
<evidence type="ECO:0000256" key="5">
    <source>
        <dbReference type="ARBA" id="ARBA00048267"/>
    </source>
</evidence>
<keyword evidence="6 8" id="KW-0597">Phosphoprotein</keyword>
<evidence type="ECO:0000256" key="8">
    <source>
        <dbReference type="PROSITE-ProRule" id="PRU00169"/>
    </source>
</evidence>
<dbReference type="InterPro" id="IPR011006">
    <property type="entry name" value="CheY-like_superfamily"/>
</dbReference>
<dbReference type="PROSITE" id="PS50122">
    <property type="entry name" value="CHEB"/>
    <property type="match status" value="1"/>
</dbReference>
<reference evidence="11" key="1">
    <citation type="submission" date="2011-05" db="EMBL/GenBank/DDBJ databases">
        <title>Complete sequence of Desulfotomaculum carboxydivorans CO-1-SRB.</title>
        <authorList>
            <consortium name="US DOE Joint Genome Institute"/>
            <person name="Lucas S."/>
            <person name="Han J."/>
            <person name="Lapidus A."/>
            <person name="Cheng J.-F."/>
            <person name="Goodwin L."/>
            <person name="Pitluck S."/>
            <person name="Peters L."/>
            <person name="Mikhailova N."/>
            <person name="Lu M."/>
            <person name="Han C."/>
            <person name="Tapia R."/>
            <person name="Land M."/>
            <person name="Hauser L."/>
            <person name="Kyrpides N."/>
            <person name="Ivanova N."/>
            <person name="Pagani I."/>
            <person name="Stams A."/>
            <person name="Plugge C."/>
            <person name="Muyzer G."/>
            <person name="Kuever J."/>
            <person name="Parshina S."/>
            <person name="Ivanova A."/>
            <person name="Nazina T."/>
            <person name="Woyke T."/>
        </authorList>
    </citation>
    <scope>NUCLEOTIDE SEQUENCE [LARGE SCALE GENOMIC DNA]</scope>
    <source>
        <strain evidence="11">CO-1-SRB</strain>
    </source>
</reference>
<dbReference type="Proteomes" id="UP000009226">
    <property type="component" value="Chromosome"/>
</dbReference>
<evidence type="ECO:0000259" key="9">
    <source>
        <dbReference type="PROSITE" id="PS50110"/>
    </source>
</evidence>
<dbReference type="CDD" id="cd16432">
    <property type="entry name" value="CheB_Rec"/>
    <property type="match status" value="1"/>
</dbReference>
<evidence type="ECO:0000256" key="7">
    <source>
        <dbReference type="PROSITE-ProRule" id="PRU00050"/>
    </source>
</evidence>
<proteinExistence type="inferred from homology"/>
<dbReference type="STRING" id="868595.Desca_1831"/>
<dbReference type="SUPFAM" id="SSF52738">
    <property type="entry name" value="Methylesterase CheB, C-terminal domain"/>
    <property type="match status" value="1"/>
</dbReference>
<evidence type="ECO:0000313" key="11">
    <source>
        <dbReference type="EMBL" id="AEF94676.1"/>
    </source>
</evidence>
<dbReference type="HOGENOM" id="CLU_000445_51_0_9"/>
<protein>
    <recommendedName>
        <fullName evidence="6">Protein-glutamate methylesterase/protein-glutamine glutaminase</fullName>
        <ecNumber evidence="6">3.1.1.61</ecNumber>
        <ecNumber evidence="6">3.5.1.44</ecNumber>
    </recommendedName>
</protein>
<evidence type="ECO:0000256" key="3">
    <source>
        <dbReference type="ARBA" id="ARBA00022801"/>
    </source>
</evidence>
<keyword evidence="12" id="KW-1185">Reference proteome</keyword>
<organism evidence="11 12">
    <name type="scientific">Desulfotomaculum nigrificans (strain DSM 14880 / VKM B-2319 / CO-1-SRB)</name>
    <name type="common">Desulfotomaculum carboxydivorans</name>
    <dbReference type="NCBI Taxonomy" id="868595"/>
    <lineage>
        <taxon>Bacteria</taxon>
        <taxon>Bacillati</taxon>
        <taxon>Bacillota</taxon>
        <taxon>Clostridia</taxon>
        <taxon>Eubacteriales</taxon>
        <taxon>Desulfotomaculaceae</taxon>
        <taxon>Desulfotomaculum</taxon>
    </lineage>
</organism>
<feature type="modified residue" description="4-aspartylphosphate" evidence="6 8">
    <location>
        <position position="56"/>
    </location>
</feature>
<name>F6B8B2_DESCC</name>
<comment type="domain">
    <text evidence="6">Contains a C-terminal catalytic domain, and an N-terminal region which modulates catalytic activity.</text>
</comment>
<keyword evidence="3 6" id="KW-0378">Hydrolase</keyword>
<comment type="PTM">
    <text evidence="6">Phosphorylated by CheA. Phosphorylation of the N-terminal regulatory domain activates the methylesterase activity.</text>
</comment>
<dbReference type="Gene3D" id="3.40.50.2300">
    <property type="match status" value="1"/>
</dbReference>
<evidence type="ECO:0000256" key="2">
    <source>
        <dbReference type="ARBA" id="ARBA00022500"/>
    </source>
</evidence>
<dbReference type="GO" id="GO:0000156">
    <property type="term" value="F:phosphorelay response regulator activity"/>
    <property type="evidence" value="ECO:0007669"/>
    <property type="project" value="InterPro"/>
</dbReference>
<dbReference type="EC" id="3.1.1.61" evidence="6"/>
<comment type="function">
    <text evidence="4">May play the central regulatory role in sporulation. It may be an element of the effector pathway responsible for the activation of sporulation genes in response to nutritional stress. Spo0A may act in concert with spo0H (a sigma factor) to control the expression of some genes that are critical to the sporulation process.</text>
</comment>
<dbReference type="SUPFAM" id="SSF52172">
    <property type="entry name" value="CheY-like"/>
    <property type="match status" value="1"/>
</dbReference>
<comment type="catalytic activity">
    <reaction evidence="5 6">
        <text>[protein]-L-glutamate 5-O-methyl ester + H2O = L-glutamyl-[protein] + methanol + H(+)</text>
        <dbReference type="Rhea" id="RHEA:23236"/>
        <dbReference type="Rhea" id="RHEA-COMP:10208"/>
        <dbReference type="Rhea" id="RHEA-COMP:10311"/>
        <dbReference type="ChEBI" id="CHEBI:15377"/>
        <dbReference type="ChEBI" id="CHEBI:15378"/>
        <dbReference type="ChEBI" id="CHEBI:17790"/>
        <dbReference type="ChEBI" id="CHEBI:29973"/>
        <dbReference type="ChEBI" id="CHEBI:82795"/>
        <dbReference type="EC" id="3.1.1.61"/>
    </reaction>
</comment>
<dbReference type="InterPro" id="IPR035909">
    <property type="entry name" value="CheB_C"/>
</dbReference>
<dbReference type="InterPro" id="IPR001789">
    <property type="entry name" value="Sig_transdc_resp-reg_receiver"/>
</dbReference>
<sequence>MPLVKVLVVDDSSLMRRLISRLLEEDKDIKVIGTAADGLEAIQQIKALRPDVVSMDVEMPKLDGIATLRRVMLECPVPVVMLSAHTHEGARATMEALSAGAVDFVPKPGKSAELPIMVADLKTKIKVAARVSLRRIGRPTPVRPAARPIIKPAEPAPPVVSARKQPYCGKIDLVVIGCSTGGPAALQQIIPYLPANLPAGVVVVQHIPVGFSKSMAEHLDKKSAINVRHAEEGDEIKPGRVLVCPAGYDLNFKPRGNGATVTLSNFGQPLAPGGFRPSVDRVMKSAAEVYGCRAMGVLLTGMGKDGARGMLAIKQQGGLTIAEHESTCVVYGMPKAAVDLGAAQKIVPLPQIAQEIQAAFY</sequence>
<gene>
    <name evidence="6" type="primary">cheB</name>
    <name evidence="11" type="ordered locus">Desca_1831</name>
</gene>
<dbReference type="SMART" id="SM00448">
    <property type="entry name" value="REC"/>
    <property type="match status" value="1"/>
</dbReference>
<dbReference type="KEGG" id="dca:Desca_1831"/>
<feature type="active site" evidence="6 7">
    <location>
        <position position="305"/>
    </location>
</feature>
<evidence type="ECO:0000313" key="12">
    <source>
        <dbReference type="Proteomes" id="UP000009226"/>
    </source>
</evidence>
<dbReference type="InterPro" id="IPR000673">
    <property type="entry name" value="Sig_transdc_resp-reg_Me-estase"/>
</dbReference>
<dbReference type="PANTHER" id="PTHR42872">
    <property type="entry name" value="PROTEIN-GLUTAMATE METHYLESTERASE/PROTEIN-GLUTAMINE GLUTAMINASE"/>
    <property type="match status" value="1"/>
</dbReference>
<evidence type="ECO:0000256" key="1">
    <source>
        <dbReference type="ARBA" id="ARBA00022490"/>
    </source>
</evidence>
<accession>F6B8B2</accession>
<dbReference type="GO" id="GO:0005737">
    <property type="term" value="C:cytoplasm"/>
    <property type="evidence" value="ECO:0007669"/>
    <property type="project" value="UniProtKB-SubCell"/>
</dbReference>
<evidence type="ECO:0000256" key="4">
    <source>
        <dbReference type="ARBA" id="ARBA00024867"/>
    </source>
</evidence>
<dbReference type="PIRSF" id="PIRSF000876">
    <property type="entry name" value="RR_chemtxs_CheB"/>
    <property type="match status" value="1"/>
</dbReference>
<dbReference type="Pfam" id="PF01339">
    <property type="entry name" value="CheB_methylest"/>
    <property type="match status" value="1"/>
</dbReference>
<feature type="active site" evidence="6 7">
    <location>
        <position position="179"/>
    </location>
</feature>